<evidence type="ECO:0000313" key="1">
    <source>
        <dbReference type="EMBL" id="CAB4143672.1"/>
    </source>
</evidence>
<protein>
    <submittedName>
        <fullName evidence="1">Uncharacterized protein</fullName>
    </submittedName>
</protein>
<accession>A0A6J5MBI0</accession>
<name>A0A6J5MBI0_9CAUD</name>
<organism evidence="1">
    <name type="scientific">uncultured Caudovirales phage</name>
    <dbReference type="NCBI Taxonomy" id="2100421"/>
    <lineage>
        <taxon>Viruses</taxon>
        <taxon>Duplodnaviria</taxon>
        <taxon>Heunggongvirae</taxon>
        <taxon>Uroviricota</taxon>
        <taxon>Caudoviricetes</taxon>
        <taxon>Peduoviridae</taxon>
        <taxon>Maltschvirus</taxon>
        <taxon>Maltschvirus maltsch</taxon>
    </lineage>
</organism>
<sequence>MTFNKKIVKIATDMISSLRKSNFFEENLFVDESKLLQQLKERMQRKWQTNGEMVLNENEFSEICLILMQESIQDTICGLVEKGAIQMSVGETGEIYYSANPDFELDKLFKNDEE</sequence>
<gene>
    <name evidence="1" type="ORF">UFOVP449_247</name>
</gene>
<proteinExistence type="predicted"/>
<dbReference type="EMBL" id="LR796420">
    <property type="protein sequence ID" value="CAB4143672.1"/>
    <property type="molecule type" value="Genomic_DNA"/>
</dbReference>
<reference evidence="1" key="1">
    <citation type="submission" date="2020-04" db="EMBL/GenBank/DDBJ databases">
        <authorList>
            <person name="Chiriac C."/>
            <person name="Salcher M."/>
            <person name="Ghai R."/>
            <person name="Kavagutti S V."/>
        </authorList>
    </citation>
    <scope>NUCLEOTIDE SEQUENCE</scope>
</reference>